<feature type="transmembrane region" description="Helical" evidence="1">
    <location>
        <begin position="21"/>
        <end position="44"/>
    </location>
</feature>
<evidence type="ECO:0000313" key="5">
    <source>
        <dbReference type="Proteomes" id="UP000553980"/>
    </source>
</evidence>
<evidence type="ECO:0000256" key="1">
    <source>
        <dbReference type="SAM" id="Phobius"/>
    </source>
</evidence>
<reference evidence="3" key="2">
    <citation type="submission" date="2019-06" db="EMBL/GenBank/DDBJ databases">
        <authorList>
            <person name="Hu M."/>
        </authorList>
    </citation>
    <scope>NUCLEOTIDE SEQUENCE</scope>
    <source>
        <strain evidence="3">08RB2639</strain>
    </source>
</reference>
<reference evidence="3 4" key="1">
    <citation type="journal article" date="2011" name="Int. J. Syst. Evol. Microbiol.">
        <title>Ochrobactrum pecoris sp. nov., isolated from farm animals.</title>
        <authorList>
            <person name="Kampfer P."/>
            <person name="Huber B."/>
            <person name="Busse H.J."/>
            <person name="Scholz H.C."/>
            <person name="Tomaso H."/>
            <person name="Hotzel H."/>
            <person name="Melzer F."/>
        </authorList>
    </citation>
    <scope>NUCLEOTIDE SEQUENCE [LARGE SCALE GENOMIC DNA]</scope>
    <source>
        <strain evidence="3 4">08RB2639</strain>
    </source>
</reference>
<dbReference type="Proteomes" id="UP000313390">
    <property type="component" value="Unassembled WGS sequence"/>
</dbReference>
<dbReference type="EMBL" id="JACIEX010000014">
    <property type="protein sequence ID" value="MBB4095810.1"/>
    <property type="molecule type" value="Genomic_DNA"/>
</dbReference>
<proteinExistence type="predicted"/>
<keyword evidence="1" id="KW-0472">Membrane</keyword>
<dbReference type="RefSeq" id="WP_140022648.1">
    <property type="nucleotide sequence ID" value="NZ_JACIEX010000014.1"/>
</dbReference>
<gene>
    <name evidence="3" type="ORF">FIB18_21430</name>
    <name evidence="2" type="ORF">GGQ79_004363</name>
</gene>
<evidence type="ECO:0000313" key="4">
    <source>
        <dbReference type="Proteomes" id="UP000313390"/>
    </source>
</evidence>
<feature type="transmembrane region" description="Helical" evidence="1">
    <location>
        <begin position="64"/>
        <end position="84"/>
    </location>
</feature>
<keyword evidence="1" id="KW-1133">Transmembrane helix</keyword>
<dbReference type="EMBL" id="VEWK01000015">
    <property type="protein sequence ID" value="TNV09144.1"/>
    <property type="molecule type" value="Genomic_DNA"/>
</dbReference>
<keyword evidence="5" id="KW-1185">Reference proteome</keyword>
<comment type="caution">
    <text evidence="3">The sequence shown here is derived from an EMBL/GenBank/DDBJ whole genome shotgun (WGS) entry which is preliminary data.</text>
</comment>
<dbReference type="Proteomes" id="UP000553980">
    <property type="component" value="Unassembled WGS sequence"/>
</dbReference>
<dbReference type="AlphaFoldDB" id="A0A5C5CDM5"/>
<name>A0A5C5CDM5_9HYPH</name>
<sequence>MSIQISHDQNSGRWSFSYTRHLFVAVGMVFLAGGIAALAGPWWLPIAAFIFGKIDIKIDSFANYWVAGILIVVGLSILAFKFFVLDKWSQRLEIDKKVITQSPPAVHEVKRYFDDLLDDHSYRSSFDTYFYLAYNQFLDSSNALQDTKTAALFNHFSKDAKALHHFAAENFFVFPDNQGTNPDYRYCLAPHMNMDRDMGAYDAKKVAQYDALKRELAERVGQARQSYDAFVGRLRKLGHI</sequence>
<evidence type="ECO:0000313" key="2">
    <source>
        <dbReference type="EMBL" id="MBB4095810.1"/>
    </source>
</evidence>
<dbReference type="OrthoDB" id="9834160at2"/>
<protein>
    <submittedName>
        <fullName evidence="3">Uncharacterized protein</fullName>
    </submittedName>
</protein>
<organism evidence="3 4">
    <name type="scientific">Brucella pecoris</name>
    <dbReference type="NCBI Taxonomy" id="867683"/>
    <lineage>
        <taxon>Bacteria</taxon>
        <taxon>Pseudomonadati</taxon>
        <taxon>Pseudomonadota</taxon>
        <taxon>Alphaproteobacteria</taxon>
        <taxon>Hyphomicrobiales</taxon>
        <taxon>Brucellaceae</taxon>
        <taxon>Brucella/Ochrobactrum group</taxon>
        <taxon>Brucella</taxon>
    </lineage>
</organism>
<evidence type="ECO:0000313" key="3">
    <source>
        <dbReference type="EMBL" id="TNV09144.1"/>
    </source>
</evidence>
<reference evidence="2 5" key="3">
    <citation type="submission" date="2020-08" db="EMBL/GenBank/DDBJ databases">
        <title>Genomic Encyclopedia of Type Strains, Phase IV (KMG-IV): sequencing the most valuable type-strain genomes for metagenomic binning, comparative biology and taxonomic classification.</title>
        <authorList>
            <person name="Goeker M."/>
        </authorList>
    </citation>
    <scope>NUCLEOTIDE SEQUENCE [LARGE SCALE GENOMIC DNA]</scope>
    <source>
        <strain evidence="2 5">DSM 23868</strain>
    </source>
</reference>
<accession>A0A5C5CDM5</accession>
<keyword evidence="1" id="KW-0812">Transmembrane</keyword>